<dbReference type="InterPro" id="IPR050636">
    <property type="entry name" value="C2H2-ZF_domain-containing"/>
</dbReference>
<evidence type="ECO:0000256" key="12">
    <source>
        <dbReference type="PROSITE-ProRule" id="PRU00042"/>
    </source>
</evidence>
<feature type="domain" description="C2H2-type" evidence="14">
    <location>
        <begin position="78"/>
        <end position="106"/>
    </location>
</feature>
<evidence type="ECO:0000256" key="10">
    <source>
        <dbReference type="ARBA" id="ARBA00023163"/>
    </source>
</evidence>
<dbReference type="GO" id="GO:0003677">
    <property type="term" value="F:DNA binding"/>
    <property type="evidence" value="ECO:0007669"/>
    <property type="project" value="UniProtKB-KW"/>
</dbReference>
<dbReference type="SMART" id="SM00355">
    <property type="entry name" value="ZnF_C2H2"/>
    <property type="match status" value="5"/>
</dbReference>
<keyword evidence="9" id="KW-0238">DNA-binding</keyword>
<dbReference type="EMBL" id="VSWD01000011">
    <property type="protein sequence ID" value="KAK3088794.1"/>
    <property type="molecule type" value="Genomic_DNA"/>
</dbReference>
<evidence type="ECO:0000256" key="2">
    <source>
        <dbReference type="ARBA" id="ARBA00004123"/>
    </source>
</evidence>
<feature type="compositionally biased region" description="Polar residues" evidence="13">
    <location>
        <begin position="330"/>
        <end position="343"/>
    </location>
</feature>
<feature type="region of interest" description="Disordered" evidence="13">
    <location>
        <begin position="179"/>
        <end position="299"/>
    </location>
</feature>
<feature type="region of interest" description="Disordered" evidence="13">
    <location>
        <begin position="323"/>
        <end position="343"/>
    </location>
</feature>
<evidence type="ECO:0000256" key="9">
    <source>
        <dbReference type="ARBA" id="ARBA00023125"/>
    </source>
</evidence>
<dbReference type="FunFam" id="3.30.160.60:FF:000446">
    <property type="entry name" value="Zinc finger protein"/>
    <property type="match status" value="1"/>
</dbReference>
<dbReference type="Gene3D" id="3.30.160.60">
    <property type="entry name" value="Classic Zinc Finger"/>
    <property type="match status" value="4"/>
</dbReference>
<comment type="similarity">
    <text evidence="3">Belongs to the krueppel C2H2-type zinc-finger protein family.</text>
</comment>
<feature type="compositionally biased region" description="Polar residues" evidence="13">
    <location>
        <begin position="390"/>
        <end position="404"/>
    </location>
</feature>
<feature type="compositionally biased region" description="Polar residues" evidence="13">
    <location>
        <begin position="270"/>
        <end position="286"/>
    </location>
</feature>
<dbReference type="SUPFAM" id="SSF57667">
    <property type="entry name" value="beta-beta-alpha zinc fingers"/>
    <property type="match status" value="2"/>
</dbReference>
<evidence type="ECO:0000256" key="6">
    <source>
        <dbReference type="ARBA" id="ARBA00022771"/>
    </source>
</evidence>
<protein>
    <recommendedName>
        <fullName evidence="14">C2H2-type domain-containing protein</fullName>
    </recommendedName>
</protein>
<comment type="caution">
    <text evidence="15">The sequence shown here is derived from an EMBL/GenBank/DDBJ whole genome shotgun (WGS) entry which is preliminary data.</text>
</comment>
<proteinExistence type="inferred from homology"/>
<keyword evidence="8" id="KW-0805">Transcription regulation</keyword>
<keyword evidence="6 12" id="KW-0863">Zinc-finger</keyword>
<organism evidence="15 16">
    <name type="scientific">Pinctada imbricata</name>
    <name type="common">Atlantic pearl-oyster</name>
    <name type="synonym">Pinctada martensii</name>
    <dbReference type="NCBI Taxonomy" id="66713"/>
    <lineage>
        <taxon>Eukaryota</taxon>
        <taxon>Metazoa</taxon>
        <taxon>Spiralia</taxon>
        <taxon>Lophotrochozoa</taxon>
        <taxon>Mollusca</taxon>
        <taxon>Bivalvia</taxon>
        <taxon>Autobranchia</taxon>
        <taxon>Pteriomorphia</taxon>
        <taxon>Pterioida</taxon>
        <taxon>Pterioidea</taxon>
        <taxon>Pteriidae</taxon>
        <taxon>Pinctada</taxon>
    </lineage>
</organism>
<dbReference type="PANTHER" id="PTHR47772:SF13">
    <property type="entry name" value="GASTRULA ZINC FINGER PROTEIN XLCGF49.1-LIKE-RELATED"/>
    <property type="match status" value="1"/>
</dbReference>
<dbReference type="PROSITE" id="PS00028">
    <property type="entry name" value="ZINC_FINGER_C2H2_1"/>
    <property type="match status" value="5"/>
</dbReference>
<dbReference type="AlphaFoldDB" id="A0AA88XR01"/>
<dbReference type="GO" id="GO:0005634">
    <property type="term" value="C:nucleus"/>
    <property type="evidence" value="ECO:0007669"/>
    <property type="project" value="UniProtKB-SubCell"/>
</dbReference>
<evidence type="ECO:0000256" key="11">
    <source>
        <dbReference type="ARBA" id="ARBA00023242"/>
    </source>
</evidence>
<dbReference type="PROSITE" id="PS50157">
    <property type="entry name" value="ZINC_FINGER_C2H2_2"/>
    <property type="match status" value="3"/>
</dbReference>
<evidence type="ECO:0000259" key="14">
    <source>
        <dbReference type="PROSITE" id="PS50157"/>
    </source>
</evidence>
<dbReference type="InterPro" id="IPR036236">
    <property type="entry name" value="Znf_C2H2_sf"/>
</dbReference>
<gene>
    <name evidence="15" type="ORF">FSP39_023783</name>
</gene>
<dbReference type="FunFam" id="3.30.160.60:FF:001005">
    <property type="entry name" value="Zinc finger protein 75A"/>
    <property type="match status" value="1"/>
</dbReference>
<comment type="subcellular location">
    <subcellularLocation>
        <location evidence="2">Nucleus</location>
    </subcellularLocation>
</comment>
<sequence>MDEDGPEKNCIRLPATSGPRPYKCDVCQRSFREVATLRKHEQLHRADRPYVCNTCGKSFLWSSNLKVHERVHTGERPYKCKICHRCFTQSNDLRRHERNVHQRGKMVNYRSSLAQGRGGVSGHMNIATYQAFAMQQRALLQHALTYESLMHNAAAVTQARFMQGQVGLSESMSVSLPPMSTANDLAVSTSSDTPRLSQRTPDSIKLEQVTPPSSPGSNETERQSRGIERSLSSPTMGRQTGEQQNFISRPSSSSQMPATSGVIHSPPTLPSSTYHGYNGRSLSVNGSPPGPHGRSLASPQSAFRFSHGMTGIVTSLPQNHLRSLPPISSFYGSQTGTRLSSQTADNKVIDLSINKSMSSDDLDDSVWKEESNREEHGKPVSGRIVPPELTPQTEIASKPSPLSETESEEKRDVTTTSISPTADSGIHHCPHCNIYFHDFTMYHLHESLHSPDDEDPFRCPSCQKRCQDRIEFMFHMVWHVKYPHTIPNYEPFKETYQT</sequence>
<keyword evidence="5" id="KW-0677">Repeat</keyword>
<dbReference type="PANTHER" id="PTHR47772">
    <property type="entry name" value="ZINC FINGER PROTEIN 200"/>
    <property type="match status" value="1"/>
</dbReference>
<dbReference type="FunFam" id="3.30.160.60:FF:001289">
    <property type="entry name" value="Zinc finger protein 574"/>
    <property type="match status" value="1"/>
</dbReference>
<keyword evidence="16" id="KW-1185">Reference proteome</keyword>
<keyword evidence="4" id="KW-0479">Metal-binding</keyword>
<dbReference type="Proteomes" id="UP001186944">
    <property type="component" value="Unassembled WGS sequence"/>
</dbReference>
<name>A0AA88XR01_PINIB</name>
<evidence type="ECO:0000256" key="7">
    <source>
        <dbReference type="ARBA" id="ARBA00022833"/>
    </source>
</evidence>
<evidence type="ECO:0000256" key="1">
    <source>
        <dbReference type="ARBA" id="ARBA00003767"/>
    </source>
</evidence>
<evidence type="ECO:0000256" key="3">
    <source>
        <dbReference type="ARBA" id="ARBA00006991"/>
    </source>
</evidence>
<feature type="domain" description="C2H2-type" evidence="14">
    <location>
        <begin position="22"/>
        <end position="49"/>
    </location>
</feature>
<accession>A0AA88XR01</accession>
<evidence type="ECO:0000256" key="4">
    <source>
        <dbReference type="ARBA" id="ARBA00022723"/>
    </source>
</evidence>
<dbReference type="InterPro" id="IPR013087">
    <property type="entry name" value="Znf_C2H2_type"/>
</dbReference>
<feature type="compositionally biased region" description="Polar residues" evidence="13">
    <location>
        <begin position="230"/>
        <end position="258"/>
    </location>
</feature>
<feature type="compositionally biased region" description="Basic and acidic residues" evidence="13">
    <location>
        <begin position="365"/>
        <end position="378"/>
    </location>
</feature>
<comment type="function">
    <text evidence="1">May be involved in transcriptional regulation.</text>
</comment>
<keyword evidence="10" id="KW-0804">Transcription</keyword>
<evidence type="ECO:0000256" key="13">
    <source>
        <dbReference type="SAM" id="MobiDB-lite"/>
    </source>
</evidence>
<dbReference type="GO" id="GO:0008270">
    <property type="term" value="F:zinc ion binding"/>
    <property type="evidence" value="ECO:0007669"/>
    <property type="project" value="UniProtKB-KW"/>
</dbReference>
<evidence type="ECO:0000313" key="16">
    <source>
        <dbReference type="Proteomes" id="UP001186944"/>
    </source>
</evidence>
<keyword evidence="11" id="KW-0539">Nucleus</keyword>
<feature type="region of interest" description="Disordered" evidence="13">
    <location>
        <begin position="358"/>
        <end position="422"/>
    </location>
</feature>
<evidence type="ECO:0000256" key="8">
    <source>
        <dbReference type="ARBA" id="ARBA00023015"/>
    </source>
</evidence>
<dbReference type="Pfam" id="PF00096">
    <property type="entry name" value="zf-C2H2"/>
    <property type="match status" value="3"/>
</dbReference>
<keyword evidence="7" id="KW-0862">Zinc</keyword>
<feature type="domain" description="C2H2-type" evidence="14">
    <location>
        <begin position="50"/>
        <end position="77"/>
    </location>
</feature>
<feature type="compositionally biased region" description="Polar residues" evidence="13">
    <location>
        <begin position="179"/>
        <end position="201"/>
    </location>
</feature>
<evidence type="ECO:0000256" key="5">
    <source>
        <dbReference type="ARBA" id="ARBA00022737"/>
    </source>
</evidence>
<reference evidence="15" key="1">
    <citation type="submission" date="2019-08" db="EMBL/GenBank/DDBJ databases">
        <title>The improved chromosome-level genome for the pearl oyster Pinctada fucata martensii using PacBio sequencing and Hi-C.</title>
        <authorList>
            <person name="Zheng Z."/>
        </authorList>
    </citation>
    <scope>NUCLEOTIDE SEQUENCE</scope>
    <source>
        <strain evidence="15">ZZ-2019</strain>
        <tissue evidence="15">Adductor muscle</tissue>
    </source>
</reference>
<dbReference type="GO" id="GO:0006357">
    <property type="term" value="P:regulation of transcription by RNA polymerase II"/>
    <property type="evidence" value="ECO:0007669"/>
    <property type="project" value="UniProtKB-ARBA"/>
</dbReference>
<evidence type="ECO:0000313" key="15">
    <source>
        <dbReference type="EMBL" id="KAK3088794.1"/>
    </source>
</evidence>
<feature type="compositionally biased region" description="Basic and acidic residues" evidence="13">
    <location>
        <begin position="219"/>
        <end position="228"/>
    </location>
</feature>